<dbReference type="Proteomes" id="UP001334084">
    <property type="component" value="Chromosome 7"/>
</dbReference>
<dbReference type="RefSeq" id="XP_065330308.1">
    <property type="nucleotide sequence ID" value="XM_065474236.1"/>
</dbReference>
<keyword evidence="3" id="KW-1185">Reference proteome</keyword>
<protein>
    <submittedName>
        <fullName evidence="2">Membrane protein</fullName>
    </submittedName>
</protein>
<dbReference type="KEGG" id="vnx:VNE69_07229"/>
<dbReference type="AlphaFoldDB" id="A0AAX4JE92"/>
<keyword evidence="1" id="KW-0472">Membrane</keyword>
<name>A0AAX4JE92_9MICR</name>
<evidence type="ECO:0000313" key="3">
    <source>
        <dbReference type="Proteomes" id="UP001334084"/>
    </source>
</evidence>
<dbReference type="GeneID" id="90541985"/>
<keyword evidence="1" id="KW-1133">Transmembrane helix</keyword>
<organism evidence="2 3">
    <name type="scientific">Vairimorpha necatrix</name>
    <dbReference type="NCBI Taxonomy" id="6039"/>
    <lineage>
        <taxon>Eukaryota</taxon>
        <taxon>Fungi</taxon>
        <taxon>Fungi incertae sedis</taxon>
        <taxon>Microsporidia</taxon>
        <taxon>Nosematidae</taxon>
        <taxon>Vairimorpha</taxon>
    </lineage>
</organism>
<gene>
    <name evidence="2" type="ORF">VNE69_07229</name>
</gene>
<dbReference type="EMBL" id="CP142732">
    <property type="protein sequence ID" value="WUR04163.1"/>
    <property type="molecule type" value="Genomic_DNA"/>
</dbReference>
<sequence>MDNFFFWYMVIYYIDLIQFIVYSALFHYRDIKTRGTFIPATFYLSFLQTFGFISLSQFYFKKEFTSLLTVVLLKVESLIAYLYINISSKFWLPIITNIVTDLMLAFCIYYFWPVVYSIILQSYNRKIGVDIKIRDVYIMRRVYSSLKRISYILYLVLLFVKITTLDDNFLVKYQFHILALPILIVKVLEREEEEEENKIAKFSVIFLLFIISGLLIFTSVIQFFGTIHSEFRLLNFINSVHFSLATCASIVDYSNYGKGLKEAIKYKKDGATRRL</sequence>
<feature type="transmembrane region" description="Helical" evidence="1">
    <location>
        <begin position="40"/>
        <end position="60"/>
    </location>
</feature>
<feature type="transmembrane region" description="Helical" evidence="1">
    <location>
        <begin position="149"/>
        <end position="165"/>
    </location>
</feature>
<evidence type="ECO:0000313" key="2">
    <source>
        <dbReference type="EMBL" id="WUR04163.1"/>
    </source>
</evidence>
<evidence type="ECO:0000256" key="1">
    <source>
        <dbReference type="SAM" id="Phobius"/>
    </source>
</evidence>
<feature type="transmembrane region" description="Helical" evidence="1">
    <location>
        <begin position="90"/>
        <end position="112"/>
    </location>
</feature>
<feature type="transmembrane region" description="Helical" evidence="1">
    <location>
        <begin position="5"/>
        <end position="28"/>
    </location>
</feature>
<keyword evidence="1" id="KW-0812">Transmembrane</keyword>
<accession>A0AAX4JE92</accession>
<proteinExistence type="predicted"/>
<reference evidence="2" key="1">
    <citation type="journal article" date="2024" name="BMC Genomics">
        <title>Functional annotation of a divergent genome using sequence and structure-based similarity.</title>
        <authorList>
            <person name="Svedberg D."/>
            <person name="Winiger R.R."/>
            <person name="Berg A."/>
            <person name="Sharma H."/>
            <person name="Tellgren-Roth C."/>
            <person name="Debrunner-Vossbrinck B.A."/>
            <person name="Vossbrinck C.R."/>
            <person name="Barandun J."/>
        </authorList>
    </citation>
    <scope>NUCLEOTIDE SEQUENCE</scope>
    <source>
        <strain evidence="2">Illinois isolate</strain>
    </source>
</reference>
<feature type="transmembrane region" description="Helical" evidence="1">
    <location>
        <begin position="200"/>
        <end position="224"/>
    </location>
</feature>